<gene>
    <name evidence="2" type="ORF">METZ01_LOCUS131911</name>
</gene>
<dbReference type="Pfam" id="PF05050">
    <property type="entry name" value="Methyltransf_21"/>
    <property type="match status" value="1"/>
</dbReference>
<dbReference type="SUPFAM" id="SSF53335">
    <property type="entry name" value="S-adenosyl-L-methionine-dependent methyltransferases"/>
    <property type="match status" value="1"/>
</dbReference>
<evidence type="ECO:0000259" key="1">
    <source>
        <dbReference type="Pfam" id="PF05050"/>
    </source>
</evidence>
<dbReference type="InterPro" id="IPR006342">
    <property type="entry name" value="FkbM_mtfrase"/>
</dbReference>
<dbReference type="InterPro" id="IPR052514">
    <property type="entry name" value="SAM-dependent_MTase"/>
</dbReference>
<protein>
    <recommendedName>
        <fullName evidence="1">Methyltransferase FkbM domain-containing protein</fullName>
    </recommendedName>
</protein>
<dbReference type="PANTHER" id="PTHR34203:SF15">
    <property type="entry name" value="SLL1173 PROTEIN"/>
    <property type="match status" value="1"/>
</dbReference>
<dbReference type="Gene3D" id="3.40.50.150">
    <property type="entry name" value="Vaccinia Virus protein VP39"/>
    <property type="match status" value="1"/>
</dbReference>
<dbReference type="AlphaFoldDB" id="A0A381YRC6"/>
<dbReference type="InterPro" id="IPR029063">
    <property type="entry name" value="SAM-dependent_MTases_sf"/>
</dbReference>
<accession>A0A381YRC6</accession>
<organism evidence="2">
    <name type="scientific">marine metagenome</name>
    <dbReference type="NCBI Taxonomy" id="408172"/>
    <lineage>
        <taxon>unclassified sequences</taxon>
        <taxon>metagenomes</taxon>
        <taxon>ecological metagenomes</taxon>
    </lineage>
</organism>
<name>A0A381YRC6_9ZZZZ</name>
<evidence type="ECO:0000313" key="2">
    <source>
        <dbReference type="EMBL" id="SVA79057.1"/>
    </source>
</evidence>
<sequence length="274" mass="30791">MKAGLRQRALVQLCMSPHFRGKTRIENWLIRRVSPRLQHPFGFGIELDPDNPAERSCYFRCAEPDTARFFRSHLRPGMTFLDCGAHIGFYSLLAAERGCRTVAFEPTPETFDRLKRNVQLNAFSNVDCRRLALSDENGRRPIFGFPGSNTGMNTLSHGETLGDCEVARLDDLEVPPPDVMKIDVEGSEVALLAGAARTIREHRPVIVIEVSGVTAAYFGQTPADIVEAVYSLGDWRMLYLWGTCPPEVTDRSLPHTTRLGPMHGWNYAFIPRET</sequence>
<dbReference type="NCBIfam" id="TIGR01444">
    <property type="entry name" value="fkbM_fam"/>
    <property type="match status" value="1"/>
</dbReference>
<proteinExistence type="predicted"/>
<dbReference type="EMBL" id="UINC01018758">
    <property type="protein sequence ID" value="SVA79057.1"/>
    <property type="molecule type" value="Genomic_DNA"/>
</dbReference>
<dbReference type="PANTHER" id="PTHR34203">
    <property type="entry name" value="METHYLTRANSFERASE, FKBM FAMILY PROTEIN"/>
    <property type="match status" value="1"/>
</dbReference>
<feature type="domain" description="Methyltransferase FkbM" evidence="1">
    <location>
        <begin position="82"/>
        <end position="226"/>
    </location>
</feature>
<reference evidence="2" key="1">
    <citation type="submission" date="2018-05" db="EMBL/GenBank/DDBJ databases">
        <authorList>
            <person name="Lanie J.A."/>
            <person name="Ng W.-L."/>
            <person name="Kazmierczak K.M."/>
            <person name="Andrzejewski T.M."/>
            <person name="Davidsen T.M."/>
            <person name="Wayne K.J."/>
            <person name="Tettelin H."/>
            <person name="Glass J.I."/>
            <person name="Rusch D."/>
            <person name="Podicherti R."/>
            <person name="Tsui H.-C.T."/>
            <person name="Winkler M.E."/>
        </authorList>
    </citation>
    <scope>NUCLEOTIDE SEQUENCE</scope>
</reference>